<evidence type="ECO:0000313" key="3">
    <source>
        <dbReference type="Proteomes" id="UP001201163"/>
    </source>
</evidence>
<organism evidence="2 3">
    <name type="scientific">Lactarius akahatsu</name>
    <dbReference type="NCBI Taxonomy" id="416441"/>
    <lineage>
        <taxon>Eukaryota</taxon>
        <taxon>Fungi</taxon>
        <taxon>Dikarya</taxon>
        <taxon>Basidiomycota</taxon>
        <taxon>Agaricomycotina</taxon>
        <taxon>Agaricomycetes</taxon>
        <taxon>Russulales</taxon>
        <taxon>Russulaceae</taxon>
        <taxon>Lactarius</taxon>
    </lineage>
</organism>
<feature type="region of interest" description="Disordered" evidence="1">
    <location>
        <begin position="270"/>
        <end position="330"/>
    </location>
</feature>
<accession>A0AAD4QI59</accession>
<name>A0AAD4QI59_9AGAM</name>
<protein>
    <submittedName>
        <fullName evidence="2">Uncharacterized protein</fullName>
    </submittedName>
</protein>
<keyword evidence="3" id="KW-1185">Reference proteome</keyword>
<evidence type="ECO:0000313" key="2">
    <source>
        <dbReference type="EMBL" id="KAH9001528.1"/>
    </source>
</evidence>
<feature type="compositionally biased region" description="Basic residues" evidence="1">
    <location>
        <begin position="172"/>
        <end position="184"/>
    </location>
</feature>
<sequence>MSSASTFDKPGIDYNELAGSDDIGTYPIDPSPSSLLPLGVSIETVTRLTHDELLHNAEFAKQVHLVATLQELLKFCSKTMPNEKVLWTLTDCKVDTKVNSSTGNKSQPPMLCAIHHEDGTIPLNVTPYYKYLTEQVEKSNAKGAKKSGKKKPGESTTQQAKAPQPSASRAPPAKKARTKGKHRHDPSPPPQSEKRRKYDDNAVLGTSFILSDLSQLNIWPASPQPAFLSIVKSGAVPLEPDRQTSRITCAKSAMQAGDRVTDREEAGIDNMAAQQWESSPLPPSCPTTPKHQDNGNGDDEGDKHGDRKSGSGNGDDGDEDDGDSNSNGLLTTLKHDNLIAWIAAHHIKLQGKQVTKKGIYFSSLQS</sequence>
<gene>
    <name evidence="2" type="ORF">EDB92DRAFT_1812297</name>
</gene>
<dbReference type="EMBL" id="JAKELL010000001">
    <property type="protein sequence ID" value="KAH9001528.1"/>
    <property type="molecule type" value="Genomic_DNA"/>
</dbReference>
<feature type="region of interest" description="Disordered" evidence="1">
    <location>
        <begin position="139"/>
        <end position="199"/>
    </location>
</feature>
<evidence type="ECO:0000256" key="1">
    <source>
        <dbReference type="SAM" id="MobiDB-lite"/>
    </source>
</evidence>
<feature type="compositionally biased region" description="Low complexity" evidence="1">
    <location>
        <begin position="156"/>
        <end position="171"/>
    </location>
</feature>
<reference evidence="2" key="1">
    <citation type="submission" date="2022-01" db="EMBL/GenBank/DDBJ databases">
        <title>Comparative genomics reveals a dynamic genome evolution in the ectomycorrhizal milk-cap (Lactarius) mushrooms.</title>
        <authorList>
            <consortium name="DOE Joint Genome Institute"/>
            <person name="Lebreton A."/>
            <person name="Tang N."/>
            <person name="Kuo A."/>
            <person name="LaButti K."/>
            <person name="Drula E."/>
            <person name="Barry K."/>
            <person name="Clum A."/>
            <person name="Lipzen A."/>
            <person name="Mousain D."/>
            <person name="Ng V."/>
            <person name="Wang R."/>
            <person name="Wang X."/>
            <person name="Dai Y."/>
            <person name="Henrissat B."/>
            <person name="Grigoriev I.V."/>
            <person name="Guerin-Laguette A."/>
            <person name="Yu F."/>
            <person name="Martin F.M."/>
        </authorList>
    </citation>
    <scope>NUCLEOTIDE SEQUENCE</scope>
    <source>
        <strain evidence="2">QP</strain>
    </source>
</reference>
<proteinExistence type="predicted"/>
<dbReference type="AlphaFoldDB" id="A0AAD4QI59"/>
<dbReference type="Proteomes" id="UP001201163">
    <property type="component" value="Unassembled WGS sequence"/>
</dbReference>
<comment type="caution">
    <text evidence="2">The sequence shown here is derived from an EMBL/GenBank/DDBJ whole genome shotgun (WGS) entry which is preliminary data.</text>
</comment>